<dbReference type="AlphaFoldDB" id="A0A7J9FV45"/>
<dbReference type="EMBL" id="JABEZW010229115">
    <property type="protein sequence ID" value="MBA0789200.1"/>
    <property type="molecule type" value="Genomic_DNA"/>
</dbReference>
<name>A0A7J9FV45_9ROSI</name>
<dbReference type="Proteomes" id="UP000593568">
    <property type="component" value="Unassembled WGS sequence"/>
</dbReference>
<proteinExistence type="predicted"/>
<accession>A0A7J9FV45</accession>
<feature type="non-terminal residue" evidence="1">
    <location>
        <position position="1"/>
    </location>
</feature>
<comment type="caution">
    <text evidence="1">The sequence shown here is derived from an EMBL/GenBank/DDBJ whole genome shotgun (WGS) entry which is preliminary data.</text>
</comment>
<keyword evidence="2" id="KW-1185">Reference proteome</keyword>
<evidence type="ECO:0000313" key="2">
    <source>
        <dbReference type="Proteomes" id="UP000593568"/>
    </source>
</evidence>
<reference evidence="1 2" key="1">
    <citation type="journal article" date="2019" name="Genome Biol. Evol.">
        <title>Insights into the evolution of the New World diploid cottons (Gossypium, subgenus Houzingenia) based on genome sequencing.</title>
        <authorList>
            <person name="Grover C.E."/>
            <person name="Arick M.A. 2nd"/>
            <person name="Thrash A."/>
            <person name="Conover J.L."/>
            <person name="Sanders W.S."/>
            <person name="Peterson D.G."/>
            <person name="Frelichowski J.E."/>
            <person name="Scheffler J.A."/>
            <person name="Scheffler B.E."/>
            <person name="Wendel J.F."/>
        </authorList>
    </citation>
    <scope>NUCLEOTIDE SEQUENCE [LARGE SCALE GENOMIC DNA]</scope>
    <source>
        <strain evidence="1">8</strain>
        <tissue evidence="1">Leaf</tissue>
    </source>
</reference>
<evidence type="ECO:0000313" key="1">
    <source>
        <dbReference type="EMBL" id="MBA0789200.1"/>
    </source>
</evidence>
<sequence length="152" mass="17235">MLNDPDYKKRKDKEEEILRLEAALSNDISWHFGTLVPNTKRNVVSKLFGKVVKGGITGFKEYIAHKTGNVAPCPNVTGKQLEKVSNHNTNGIEGRNSDEVLVVGVTFMKKGDLLMDQQKNIMEKEKVNPSQLPTPYEVSDVYLELEYQRVRD</sequence>
<organism evidence="1 2">
    <name type="scientific">Gossypium trilobum</name>
    <dbReference type="NCBI Taxonomy" id="34281"/>
    <lineage>
        <taxon>Eukaryota</taxon>
        <taxon>Viridiplantae</taxon>
        <taxon>Streptophyta</taxon>
        <taxon>Embryophyta</taxon>
        <taxon>Tracheophyta</taxon>
        <taxon>Spermatophyta</taxon>
        <taxon>Magnoliopsida</taxon>
        <taxon>eudicotyledons</taxon>
        <taxon>Gunneridae</taxon>
        <taxon>Pentapetalae</taxon>
        <taxon>rosids</taxon>
        <taxon>malvids</taxon>
        <taxon>Malvales</taxon>
        <taxon>Malvaceae</taxon>
        <taxon>Malvoideae</taxon>
        <taxon>Gossypium</taxon>
    </lineage>
</organism>
<protein>
    <submittedName>
        <fullName evidence="1">Uncharacterized protein</fullName>
    </submittedName>
</protein>
<gene>
    <name evidence="1" type="ORF">Gotri_025682</name>
</gene>